<evidence type="ECO:0000313" key="3">
    <source>
        <dbReference type="Proteomes" id="UP000694423"/>
    </source>
</evidence>
<feature type="compositionally biased region" description="Polar residues" evidence="1">
    <location>
        <begin position="351"/>
        <end position="378"/>
    </location>
</feature>
<protein>
    <submittedName>
        <fullName evidence="2">Coiled-coil domain containing 60</fullName>
    </submittedName>
</protein>
<reference evidence="2" key="2">
    <citation type="submission" date="2025-09" db="UniProtKB">
        <authorList>
            <consortium name="Ensembl"/>
        </authorList>
    </citation>
    <scope>IDENTIFICATION</scope>
</reference>
<feature type="region of interest" description="Disordered" evidence="1">
    <location>
        <begin position="348"/>
        <end position="379"/>
    </location>
</feature>
<evidence type="ECO:0000313" key="2">
    <source>
        <dbReference type="Ensembl" id="ENSDNVP00000010299.1"/>
    </source>
</evidence>
<dbReference type="Ensembl" id="ENSDNVT00000012385.1">
    <property type="protein sequence ID" value="ENSDNVP00000010299.1"/>
    <property type="gene ID" value="ENSDNVG00000007267.1"/>
</dbReference>
<keyword evidence="3" id="KW-1185">Reference proteome</keyword>
<dbReference type="PANTHER" id="PTHR34754:SF1">
    <property type="entry name" value="COILED-COIL DOMAIN-CONTAINING PROTEIN 60"/>
    <property type="match status" value="1"/>
</dbReference>
<gene>
    <name evidence="2" type="primary">CCDC60</name>
</gene>
<dbReference type="PANTHER" id="PTHR34754">
    <property type="entry name" value="COILED-COIL DOMAIN-CONTAINING PROTEIN 60"/>
    <property type="match status" value="1"/>
</dbReference>
<name>A0A8C4JLR8_DRONO</name>
<sequence>MPMPDASKTGRVKVPAATKALNPRDFVRIQSLPVLDQKEGKVLARTQTVYKSSEPPREQAFWDNYHRRQKQLAQGHFTTSGKPYQELGEILYTDPKKLTLHSLGQLAQEPVKKDVKEGPPKEVDTVTTEKYFLNPKSHPRESVKTLTPLRQTRKELRTVSKALAHSRRHITAVKQGRGYFHILHQESLERKNAWRAAQQAQDMRWRTTCQPPGYSSDEEESEEEINICSLTEGHCLRKAGIKRKRKKMTLRSFTPVYTSVLIPNPTGAKSEHLFRQLCAIHWLLEALTLESSSSMHSILTCWNPTDPGGTKKTLEETEEEKLTTYMWELFITDTKKFTQKARHSPLRKINKTISTPGISQLSSQSSPHTQTPHGSTPSLVFCSEDNVNVNIASSDVTSESAQTKEEEEALCPSLQKLIQITHEEVSKDFYKEEDMVKKTELQCSLAVTERKDGTTTATTKEQESLKQMKRANGCRISSFIKSKSNLCADMRQKFTAVREEAASCLHDTLESLERRQEERCCQKYQALKHIKYFKRDLERMRQLGMRAEREHGEDELKWFPVLLARLPESVKNDRYVQKILKKLEKFGKNPDLRICPDIFLKALADLQVWELCSPEIAAAVEFVRESIVQMPEEDFSEWFQTRVTPLSAQSSTF</sequence>
<reference evidence="2" key="1">
    <citation type="submission" date="2025-08" db="UniProtKB">
        <authorList>
            <consortium name="Ensembl"/>
        </authorList>
    </citation>
    <scope>IDENTIFICATION</scope>
</reference>
<evidence type="ECO:0000256" key="1">
    <source>
        <dbReference type="SAM" id="MobiDB-lite"/>
    </source>
</evidence>
<dbReference type="Pfam" id="PF15769">
    <property type="entry name" value="DUF4698"/>
    <property type="match status" value="1"/>
</dbReference>
<accession>A0A8C4JLR8</accession>
<proteinExistence type="predicted"/>
<dbReference type="Proteomes" id="UP000694423">
    <property type="component" value="Unplaced"/>
</dbReference>
<dbReference type="AlphaFoldDB" id="A0A8C4JLR8"/>
<organism evidence="2 3">
    <name type="scientific">Dromaius novaehollandiae</name>
    <name type="common">Emu</name>
    <dbReference type="NCBI Taxonomy" id="8790"/>
    <lineage>
        <taxon>Eukaryota</taxon>
        <taxon>Metazoa</taxon>
        <taxon>Chordata</taxon>
        <taxon>Craniata</taxon>
        <taxon>Vertebrata</taxon>
        <taxon>Euteleostomi</taxon>
        <taxon>Archelosauria</taxon>
        <taxon>Archosauria</taxon>
        <taxon>Dinosauria</taxon>
        <taxon>Saurischia</taxon>
        <taxon>Theropoda</taxon>
        <taxon>Coelurosauria</taxon>
        <taxon>Aves</taxon>
        <taxon>Palaeognathae</taxon>
        <taxon>Casuariiformes</taxon>
        <taxon>Dromaiidae</taxon>
        <taxon>Dromaius</taxon>
    </lineage>
</organism>
<dbReference type="InterPro" id="IPR031526">
    <property type="entry name" value="DUF4698"/>
</dbReference>